<sequence length="1768" mass="191172">MAERTSGIIDRVSQASPKSSLGSDDYSSQLSPPPPPPDFNPPAEFPYDSPAETIASPPVPGGSPSRFNSGSSSGTATGSFFFPNNIEYSPLRPTSPSIRRISSESVTTPGSGTSSISSTEGGDHLQEMRERLVSEASTVTTPSFSRSRAGSASIPEPGMATRQSSFNTDPGIANESVFDESAEDSNEGDQERPTQRRLSSGVLARLEEDAEIPAEHAWDSVWPAAVVVRHRSSTLAPSSDAGTSRFPIAPVSPFVTPSFSPSVVSNSTVSGAGRRPSSPSHDAYHRSSQDNTTSPTKTMSGQSSGGSSRWSPRVNEGLVSPTFGESGEELKGDRRRRRSISSGEAAPLRAPSPSTGPVPIASSSTSKHGRSLSTSSSNTPPTSGSTTPQTAASQISASTLAAPANKGRTRGHSLSSVRNASSLSLPVESQARAPSPLAHLAHSSHPLHFNLSPRPSPRSSPRSSPRVAPMGSPPIERPKMNNRPGSGQESYSLPPIALPPSIAPHIPPIDQSVHASPVHPRSPSPPLFLPLARPAVLRRAISDFDDGSKLRRGTGTLGGSGPPVLQRALSDTTEGETEKVRRLTSGLLSPGMGTSPLPAAGGSTSLGKVPEGLAHKRKSPRRSPTVLPMLQVPQGNEGFEGVVESPITMNLQERAELERRKDQEGKEKLEQAIGEGTIEEHPEQEQEEEIYAQEKNPFDQWPGEPVEPDHVGDVSLMDEGDVLPSAEDIPQMDVTFDDEGLNTLERIFLLSKSEYPFHRAYVARVLGDLLNEVDPCESVEYVLPLLSGFSMDEDLSVRMAFAEELHRILWYFYSTCRLVEEEVDAEGYGQGVDHAEEDWAAGYDSASPVKPYPASVASPHPISPSTSPPRKETVTVTSEGVSVVPTPTPAEAAEEAVVVEPKPPSRQASGSIAANASAGPSSQGSDKLPQAGNSATPSPSEEEFGTPGSTLSEETAYSPGPIIKPYAEDGSGVSKDELGVLVDRPALQVGFFTPLIGSLLLSADPADKDFEIPTAVRSGVVALLSRLKGKGEQGGDLAVETWGQAALAKEPDERRTFQTQTGPHQHDLRPFTREEKEMVERELLSGIIIGMGQLSTEMPADFDFTQSSEEGDLNPPDPEAFQAQLLNEATTGRATSVNLIGQVCEFYEEAEVVGHQFVDEVLRSWDGDATVRAEAAEAMSFLVKKVPAEQVSQMIPLFEHFCGDENDYVRQSVCRAIPPLCKRIESIDDRRSFAVKAMVSLTNTRVAPDSYFAPGSSGQDDYVRVAALEMLGEVIYIFHEDSRGPPKALLDIYRDDSEVAQDDHEAEWDLITMFNFPGVCLTLGSDGWHEIRDLFHRLVDRAGDRVLRIVAAFLHELAKILTPTQVVQDILPVYTVLLACGEDIRERVFEHVDSIVGAVPIEYGWELFRNLAQAWKDETLGGWRAREKLAHHLPSFLKTFQYWNGIGEVLEMMRNAFLDPFAAVRDAATVGIPAAYQLLNVEVHSQSAENFRQILLDLGFSPSFRQRLAFVRCLRQFCKPPPNQAAFEEFFLPQLPRLVKDVVDVRLGLAQGIADLFIVGAYYEQGSEIPDIIRQLAKDLSMDESADVRNAVMEVEVERLEKGKGAEVLHPAGKPENHVVDRASRPGDYVSPTSSYNNSISDSKSPGSRMAPVSATATPDSRTDSPPMSARQGPTINIRRPTEDLSASKSSQSSLSSSYSMSSSADTMWSMPEDSNEETPRLSQYEWPARSPKSKDEDESSDGGVRVKKENDPFEESFSQVTEEPDDL</sequence>
<feature type="region of interest" description="Disordered" evidence="2">
    <location>
        <begin position="1"/>
        <end position="201"/>
    </location>
</feature>
<proteinExistence type="predicted"/>
<feature type="compositionally biased region" description="Low complexity" evidence="2">
    <location>
        <begin position="413"/>
        <end position="425"/>
    </location>
</feature>
<feature type="compositionally biased region" description="Low complexity" evidence="2">
    <location>
        <begin position="874"/>
        <end position="900"/>
    </location>
</feature>
<comment type="caution">
    <text evidence="3">The sequence shown here is derived from an EMBL/GenBank/DDBJ whole genome shotgun (WGS) entry which is preliminary data.</text>
</comment>
<dbReference type="SUPFAM" id="SSF48371">
    <property type="entry name" value="ARM repeat"/>
    <property type="match status" value="1"/>
</dbReference>
<feature type="compositionally biased region" description="Low complexity" evidence="2">
    <location>
        <begin position="89"/>
        <end position="120"/>
    </location>
</feature>
<dbReference type="GO" id="GO:0005737">
    <property type="term" value="C:cytoplasm"/>
    <property type="evidence" value="ECO:0007669"/>
    <property type="project" value="TreeGrafter"/>
</dbReference>
<keyword evidence="4" id="KW-1185">Reference proteome</keyword>
<feature type="compositionally biased region" description="Low complexity" evidence="2">
    <location>
        <begin position="1631"/>
        <end position="1645"/>
    </location>
</feature>
<feature type="region of interest" description="Disordered" evidence="2">
    <location>
        <begin position="233"/>
        <end position="507"/>
    </location>
</feature>
<accession>A0A5D3AW34</accession>
<feature type="compositionally biased region" description="Polar residues" evidence="2">
    <location>
        <begin position="1655"/>
        <end position="1666"/>
    </location>
</feature>
<feature type="compositionally biased region" description="Polar residues" evidence="2">
    <location>
        <begin position="135"/>
        <end position="150"/>
    </location>
</feature>
<feature type="compositionally biased region" description="Low complexity" evidence="2">
    <location>
        <begin position="908"/>
        <end position="922"/>
    </location>
</feature>
<feature type="region of interest" description="Disordered" evidence="2">
    <location>
        <begin position="547"/>
        <end position="632"/>
    </location>
</feature>
<dbReference type="InterPro" id="IPR051023">
    <property type="entry name" value="PP2A_Regulatory_Subunit_A"/>
</dbReference>
<feature type="compositionally biased region" description="Acidic residues" evidence="2">
    <location>
        <begin position="177"/>
        <end position="188"/>
    </location>
</feature>
<dbReference type="InterPro" id="IPR016024">
    <property type="entry name" value="ARM-type_fold"/>
</dbReference>
<gene>
    <name evidence="3" type="ORF">B9479_004370</name>
</gene>
<dbReference type="Gene3D" id="1.25.10.10">
    <property type="entry name" value="Leucine-rich Repeat Variant"/>
    <property type="match status" value="1"/>
</dbReference>
<feature type="compositionally biased region" description="Polar residues" evidence="2">
    <location>
        <begin position="233"/>
        <end position="242"/>
    </location>
</feature>
<organism evidence="3 4">
    <name type="scientific">Cryptococcus floricola</name>
    <dbReference type="NCBI Taxonomy" id="2591691"/>
    <lineage>
        <taxon>Eukaryota</taxon>
        <taxon>Fungi</taxon>
        <taxon>Dikarya</taxon>
        <taxon>Basidiomycota</taxon>
        <taxon>Agaricomycotina</taxon>
        <taxon>Tremellomycetes</taxon>
        <taxon>Tremellales</taxon>
        <taxon>Cryptococcaceae</taxon>
        <taxon>Cryptococcus</taxon>
    </lineage>
</organism>
<feature type="compositionally biased region" description="Low complexity" evidence="2">
    <location>
        <begin position="433"/>
        <end position="448"/>
    </location>
</feature>
<dbReference type="InterPro" id="IPR011989">
    <property type="entry name" value="ARM-like"/>
</dbReference>
<name>A0A5D3AW34_9TREE</name>
<feature type="compositionally biased region" description="Polar residues" evidence="2">
    <location>
        <begin position="289"/>
        <end position="299"/>
    </location>
</feature>
<feature type="compositionally biased region" description="Pro residues" evidence="2">
    <location>
        <begin position="496"/>
        <end position="507"/>
    </location>
</feature>
<feature type="compositionally biased region" description="Low complexity" evidence="2">
    <location>
        <begin position="457"/>
        <end position="466"/>
    </location>
</feature>
<dbReference type="PANTHER" id="PTHR10648:SF1">
    <property type="entry name" value="SERINE_THREONINE-PROTEIN PHOSPHATASE 4 REGULATORY SUBUNIT 1"/>
    <property type="match status" value="1"/>
</dbReference>
<evidence type="ECO:0000313" key="4">
    <source>
        <dbReference type="Proteomes" id="UP000322245"/>
    </source>
</evidence>
<protein>
    <submittedName>
        <fullName evidence="3">Uncharacterized protein</fullName>
    </submittedName>
</protein>
<dbReference type="Proteomes" id="UP000322245">
    <property type="component" value="Unassembled WGS sequence"/>
</dbReference>
<feature type="region of interest" description="Disordered" evidence="2">
    <location>
        <begin position="1606"/>
        <end position="1768"/>
    </location>
</feature>
<reference evidence="3 4" key="1">
    <citation type="submission" date="2017-05" db="EMBL/GenBank/DDBJ databases">
        <title>The Genome Sequence of Tsuchiyaea wingfieldii DSM 27421.</title>
        <authorList>
            <person name="Cuomo C."/>
            <person name="Passer A."/>
            <person name="Billmyre B."/>
            <person name="Heitman J."/>
        </authorList>
    </citation>
    <scope>NUCLEOTIDE SEQUENCE [LARGE SCALE GENOMIC DNA]</scope>
    <source>
        <strain evidence="3 4">DSM 27421</strain>
    </source>
</reference>
<feature type="compositionally biased region" description="Low complexity" evidence="2">
    <location>
        <begin position="62"/>
        <end position="82"/>
    </location>
</feature>
<feature type="compositionally biased region" description="Low complexity" evidence="2">
    <location>
        <begin position="251"/>
        <end position="270"/>
    </location>
</feature>
<dbReference type="GO" id="GO:0019888">
    <property type="term" value="F:protein phosphatase regulator activity"/>
    <property type="evidence" value="ECO:0007669"/>
    <property type="project" value="TreeGrafter"/>
</dbReference>
<feature type="compositionally biased region" description="Low complexity" evidence="2">
    <location>
        <begin position="1687"/>
        <end position="1704"/>
    </location>
</feature>
<feature type="region of interest" description="Disordered" evidence="2">
    <location>
        <begin position="851"/>
        <end position="968"/>
    </location>
</feature>
<evidence type="ECO:0000256" key="1">
    <source>
        <dbReference type="ARBA" id="ARBA00022737"/>
    </source>
</evidence>
<feature type="compositionally biased region" description="Low complexity" evidence="2">
    <location>
        <begin position="371"/>
        <end position="390"/>
    </location>
</feature>
<feature type="compositionally biased region" description="Polar residues" evidence="2">
    <location>
        <begin position="13"/>
        <end position="30"/>
    </location>
</feature>
<evidence type="ECO:0000313" key="3">
    <source>
        <dbReference type="EMBL" id="TYJ54958.1"/>
    </source>
</evidence>
<feature type="compositionally biased region" description="Basic and acidic residues" evidence="2">
    <location>
        <begin position="121"/>
        <end position="133"/>
    </location>
</feature>
<dbReference type="EMBL" id="NIDF01000049">
    <property type="protein sequence ID" value="TYJ54958.1"/>
    <property type="molecule type" value="Genomic_DNA"/>
</dbReference>
<dbReference type="PANTHER" id="PTHR10648">
    <property type="entry name" value="SERINE/THREONINE-PROTEIN PHOSPHATASE PP2A 65 KDA REGULATORY SUBUNIT"/>
    <property type="match status" value="1"/>
</dbReference>
<feature type="compositionally biased region" description="Basic and acidic residues" evidence="2">
    <location>
        <begin position="1606"/>
        <end position="1625"/>
    </location>
</feature>
<keyword evidence="1" id="KW-0677">Repeat</keyword>
<evidence type="ECO:0000256" key="2">
    <source>
        <dbReference type="SAM" id="MobiDB-lite"/>
    </source>
</evidence>
<feature type="compositionally biased region" description="Pro residues" evidence="2">
    <location>
        <begin position="31"/>
        <end position="44"/>
    </location>
</feature>